<proteinExistence type="predicted"/>
<gene>
    <name evidence="1" type="ORF">WMO26_08860</name>
</gene>
<dbReference type="Proteomes" id="UP001489509">
    <property type="component" value="Unassembled WGS sequence"/>
</dbReference>
<reference evidence="1 2" key="1">
    <citation type="submission" date="2024-03" db="EMBL/GenBank/DDBJ databases">
        <title>Human intestinal bacterial collection.</title>
        <authorList>
            <person name="Pauvert C."/>
            <person name="Hitch T.C.A."/>
            <person name="Clavel T."/>
        </authorList>
    </citation>
    <scope>NUCLEOTIDE SEQUENCE [LARGE SCALE GENOMIC DNA]</scope>
    <source>
        <strain evidence="1 2">CLA-JM-H44</strain>
    </source>
</reference>
<keyword evidence="2" id="KW-1185">Reference proteome</keyword>
<dbReference type="Pfam" id="PF19668">
    <property type="entry name" value="DUF6171"/>
    <property type="match status" value="1"/>
</dbReference>
<evidence type="ECO:0000313" key="2">
    <source>
        <dbReference type="Proteomes" id="UP001489509"/>
    </source>
</evidence>
<sequence>MTHPVPCPRCLERTDGEAFRRTVEEYAASLPEERCVSDEAYQARLKVCQKCGALFDGACRYCGCFVLVRARKKGLSCPYPDGSKWPESI</sequence>
<name>A0ABV1E0U6_9FIRM</name>
<organism evidence="1 2">
    <name type="scientific">Solibaculum intestinale</name>
    <dbReference type="NCBI Taxonomy" id="3133165"/>
    <lineage>
        <taxon>Bacteria</taxon>
        <taxon>Bacillati</taxon>
        <taxon>Bacillota</taxon>
        <taxon>Clostridia</taxon>
        <taxon>Eubacteriales</taxon>
        <taxon>Oscillospiraceae</taxon>
        <taxon>Solibaculum</taxon>
    </lineage>
</organism>
<dbReference type="EMBL" id="JBBMFD010000014">
    <property type="protein sequence ID" value="MEQ2440933.1"/>
    <property type="molecule type" value="Genomic_DNA"/>
</dbReference>
<evidence type="ECO:0000313" key="1">
    <source>
        <dbReference type="EMBL" id="MEQ2440933.1"/>
    </source>
</evidence>
<protein>
    <submittedName>
        <fullName evidence="1">DUF6171 family protein</fullName>
    </submittedName>
</protein>
<accession>A0ABV1E0U6</accession>
<comment type="caution">
    <text evidence="1">The sequence shown here is derived from an EMBL/GenBank/DDBJ whole genome shotgun (WGS) entry which is preliminary data.</text>
</comment>
<dbReference type="RefSeq" id="WP_349219729.1">
    <property type="nucleotide sequence ID" value="NZ_JBBMFD010000014.1"/>
</dbReference>
<dbReference type="InterPro" id="IPR046169">
    <property type="entry name" value="DUF6171"/>
</dbReference>